<protein>
    <recommendedName>
        <fullName evidence="4">DUF4168 domain-containing protein</fullName>
    </recommendedName>
</protein>
<evidence type="ECO:0000313" key="2">
    <source>
        <dbReference type="EMBL" id="MFC7334372.1"/>
    </source>
</evidence>
<dbReference type="EMBL" id="JBHTCM010000015">
    <property type="protein sequence ID" value="MFC7334372.1"/>
    <property type="molecule type" value="Genomic_DNA"/>
</dbReference>
<keyword evidence="3" id="KW-1185">Reference proteome</keyword>
<dbReference type="RefSeq" id="WP_377359931.1">
    <property type="nucleotide sequence ID" value="NZ_JBHTCM010000015.1"/>
</dbReference>
<gene>
    <name evidence="2" type="ORF">ACFQPS_14480</name>
</gene>
<proteinExistence type="predicted"/>
<sequence>MRLVAVLAFTLFLSAPMLADETLAPEEVGRFIAAAEQIAAAVPVGSDGTNQHPIAQLLTDTAVIQPVIARHGFSERRWRSVGNRVLAAHRAELILRPMAVAAAAPVRKRPDARTDGTFMQASATAADQVALRSVAREMRNDLAAFARDTEEDRKAIAPFRDRLDALIPR</sequence>
<accession>A0ABW2KWF7</accession>
<comment type="caution">
    <text evidence="2">The sequence shown here is derived from an EMBL/GenBank/DDBJ whole genome shotgun (WGS) entry which is preliminary data.</text>
</comment>
<evidence type="ECO:0008006" key="4">
    <source>
        <dbReference type="Google" id="ProtNLM"/>
    </source>
</evidence>
<name>A0ABW2KWF7_9PROT</name>
<keyword evidence="1" id="KW-0732">Signal</keyword>
<evidence type="ECO:0000313" key="3">
    <source>
        <dbReference type="Proteomes" id="UP001596456"/>
    </source>
</evidence>
<organism evidence="2 3">
    <name type="scientific">Rhodocista pekingensis</name>
    <dbReference type="NCBI Taxonomy" id="201185"/>
    <lineage>
        <taxon>Bacteria</taxon>
        <taxon>Pseudomonadati</taxon>
        <taxon>Pseudomonadota</taxon>
        <taxon>Alphaproteobacteria</taxon>
        <taxon>Rhodospirillales</taxon>
        <taxon>Azospirillaceae</taxon>
        <taxon>Rhodocista</taxon>
    </lineage>
</organism>
<dbReference type="Proteomes" id="UP001596456">
    <property type="component" value="Unassembled WGS sequence"/>
</dbReference>
<feature type="signal peptide" evidence="1">
    <location>
        <begin position="1"/>
        <end position="19"/>
    </location>
</feature>
<evidence type="ECO:0000256" key="1">
    <source>
        <dbReference type="SAM" id="SignalP"/>
    </source>
</evidence>
<reference evidence="3" key="1">
    <citation type="journal article" date="2019" name="Int. J. Syst. Evol. Microbiol.">
        <title>The Global Catalogue of Microorganisms (GCM) 10K type strain sequencing project: providing services to taxonomists for standard genome sequencing and annotation.</title>
        <authorList>
            <consortium name="The Broad Institute Genomics Platform"/>
            <consortium name="The Broad Institute Genome Sequencing Center for Infectious Disease"/>
            <person name="Wu L."/>
            <person name="Ma J."/>
        </authorList>
    </citation>
    <scope>NUCLEOTIDE SEQUENCE [LARGE SCALE GENOMIC DNA]</scope>
    <source>
        <strain evidence="3">CGMCC 1.16275</strain>
    </source>
</reference>
<feature type="chain" id="PRO_5046714595" description="DUF4168 domain-containing protein" evidence="1">
    <location>
        <begin position="20"/>
        <end position="169"/>
    </location>
</feature>